<dbReference type="Proteomes" id="UP000033965">
    <property type="component" value="Unassembled WGS sequence"/>
</dbReference>
<dbReference type="AlphaFoldDB" id="A0A0G1YRU0"/>
<keyword evidence="1" id="KW-0812">Transmembrane</keyword>
<keyword evidence="1" id="KW-0472">Membrane</keyword>
<feature type="transmembrane region" description="Helical" evidence="1">
    <location>
        <begin position="6"/>
        <end position="22"/>
    </location>
</feature>
<organism evidence="2 3">
    <name type="scientific">Candidatus Kaiserbacteria bacterium GW2011_GWA2_49_19</name>
    <dbReference type="NCBI Taxonomy" id="1618669"/>
    <lineage>
        <taxon>Bacteria</taxon>
        <taxon>Candidatus Kaiseribacteriota</taxon>
    </lineage>
</organism>
<dbReference type="EMBL" id="LCPZ01000005">
    <property type="protein sequence ID" value="KKW09084.1"/>
    <property type="molecule type" value="Genomic_DNA"/>
</dbReference>
<feature type="transmembrane region" description="Helical" evidence="1">
    <location>
        <begin position="115"/>
        <end position="134"/>
    </location>
</feature>
<accession>A0A0G1YRU0</accession>
<name>A0A0G1YRU0_9BACT</name>
<feature type="transmembrane region" description="Helical" evidence="1">
    <location>
        <begin position="34"/>
        <end position="56"/>
    </location>
</feature>
<feature type="transmembrane region" description="Helical" evidence="1">
    <location>
        <begin position="173"/>
        <end position="196"/>
    </location>
</feature>
<feature type="transmembrane region" description="Helical" evidence="1">
    <location>
        <begin position="240"/>
        <end position="257"/>
    </location>
</feature>
<evidence type="ECO:0000313" key="3">
    <source>
        <dbReference type="Proteomes" id="UP000033965"/>
    </source>
</evidence>
<feature type="transmembrane region" description="Helical" evidence="1">
    <location>
        <begin position="208"/>
        <end position="228"/>
    </location>
</feature>
<protein>
    <recommendedName>
        <fullName evidence="4">EamA domain-containing protein</fullName>
    </recommendedName>
</protein>
<reference evidence="2 3" key="1">
    <citation type="journal article" date="2015" name="Nature">
        <title>rRNA introns, odd ribosomes, and small enigmatic genomes across a large radiation of phyla.</title>
        <authorList>
            <person name="Brown C.T."/>
            <person name="Hug L.A."/>
            <person name="Thomas B.C."/>
            <person name="Sharon I."/>
            <person name="Castelle C.J."/>
            <person name="Singh A."/>
            <person name="Wilkins M.J."/>
            <person name="Williams K.H."/>
            <person name="Banfield J.F."/>
        </authorList>
    </citation>
    <scope>NUCLEOTIDE SEQUENCE [LARGE SCALE GENOMIC DNA]</scope>
</reference>
<comment type="caution">
    <text evidence="2">The sequence shown here is derived from an EMBL/GenBank/DDBJ whole genome shotgun (WGS) entry which is preliminary data.</text>
</comment>
<gene>
    <name evidence="2" type="ORF">UY44_C0005G0001</name>
</gene>
<sequence length="284" mass="30644">MEWQANVAATIFFGYILGKIIQKRIVGLPSREKLLVWQFAFCAMFSAGLILVLGGVQDPMPALYLIAGLGVFNAIACYCQWRAIDLSLAGTSVLTQGDDVIGLLLAYTLLGETRILTPLLATGVALCVAAAFVFGSGRIPKSRKLIGWVSVYSVIWGVAFFAMRYFALQGVSAAGFLSAWYAGSLLGSFVVPLLFGKRGAARVKVRELAGTALLAACVWTALLAAYAARKLAPITITQPLFQLGELVFPFLIGLYIFREYRTFGIREKIASVIGFAGSIILAMY</sequence>
<feature type="transmembrane region" description="Helical" evidence="1">
    <location>
        <begin position="62"/>
        <end position="81"/>
    </location>
</feature>
<evidence type="ECO:0000256" key="1">
    <source>
        <dbReference type="SAM" id="Phobius"/>
    </source>
</evidence>
<evidence type="ECO:0000313" key="2">
    <source>
        <dbReference type="EMBL" id="KKW09084.1"/>
    </source>
</evidence>
<evidence type="ECO:0008006" key="4">
    <source>
        <dbReference type="Google" id="ProtNLM"/>
    </source>
</evidence>
<keyword evidence="1" id="KW-1133">Transmembrane helix</keyword>
<proteinExistence type="predicted"/>
<feature type="transmembrane region" description="Helical" evidence="1">
    <location>
        <begin position="146"/>
        <end position="167"/>
    </location>
</feature>